<dbReference type="RefSeq" id="WP_011629250.1">
    <property type="nucleotide sequence ID" value="NC_008340.1"/>
</dbReference>
<evidence type="ECO:0000259" key="1">
    <source>
        <dbReference type="PROSITE" id="PS51833"/>
    </source>
</evidence>
<dbReference type="OrthoDB" id="9126875at2"/>
<sequence length="481" mass="53722">MSNKTPKRLQDWVEWLGERPLPRHPALAPDFGAESALLTWQLQQDPAAVVGLLRRAAAVRHRHLDTRLEGTEEALIMLGRNGVAACWEALPPADRLLHGEALTRYLRCHARAVHAARQAEEWVRLRHDRRPSEVADATLIRHMGELMLRAHAPERMAEVDALATDARLDADAETAVLGFTLQDLAISLGNHWRLPYLALEDLSGIRPLSQRSQAVLLALRLARVAEDPRAARELPVLIQALSHYMGDSEDHARRVTLETAQVIHEQTPPPTGWSPTLALDGDRGPSPSTPAPFCLAPRADIRARVAAELEREDFDRARLELLTRHRLDNREAVLISLVLTGLHEGLGLNRTLFLRAPRRGEHLQLFLQRGALGDPLLHEMTVTPAHSPLLREVIDQAPAYRLCQPTQGRDRLPEPLQRFNGGQPCLLASLRVNDRLAGLFYADRHLAGCGLDGTAAMGFRHFCEQAGRRLQRLADEHHHLS</sequence>
<dbReference type="SUPFAM" id="SSF109604">
    <property type="entry name" value="HD-domain/PDEase-like"/>
    <property type="match status" value="1"/>
</dbReference>
<accession>Q0A8I2</accession>
<evidence type="ECO:0000313" key="2">
    <source>
        <dbReference type="EMBL" id="ABI56855.1"/>
    </source>
</evidence>
<dbReference type="HOGENOM" id="CLU_018569_1_0_6"/>
<dbReference type="PROSITE" id="PS51833">
    <property type="entry name" value="HDOD"/>
    <property type="match status" value="1"/>
</dbReference>
<dbReference type="AlphaFoldDB" id="Q0A8I2"/>
<dbReference type="Gene3D" id="1.10.3210.10">
    <property type="entry name" value="Hypothetical protein af1432"/>
    <property type="match status" value="1"/>
</dbReference>
<dbReference type="KEGG" id="aeh:Mlg_1506"/>
<dbReference type="InterPro" id="IPR013976">
    <property type="entry name" value="HDOD"/>
</dbReference>
<protein>
    <recommendedName>
        <fullName evidence="1">HDOD domain-containing protein</fullName>
    </recommendedName>
</protein>
<organism evidence="2 3">
    <name type="scientific">Alkalilimnicola ehrlichii (strain ATCC BAA-1101 / DSM 17681 / MLHE-1)</name>
    <dbReference type="NCBI Taxonomy" id="187272"/>
    <lineage>
        <taxon>Bacteria</taxon>
        <taxon>Pseudomonadati</taxon>
        <taxon>Pseudomonadota</taxon>
        <taxon>Gammaproteobacteria</taxon>
        <taxon>Chromatiales</taxon>
        <taxon>Ectothiorhodospiraceae</taxon>
        <taxon>Alkalilimnicola</taxon>
    </lineage>
</organism>
<evidence type="ECO:0000313" key="3">
    <source>
        <dbReference type="Proteomes" id="UP000001962"/>
    </source>
</evidence>
<dbReference type="Pfam" id="PF08668">
    <property type="entry name" value="HDOD"/>
    <property type="match status" value="1"/>
</dbReference>
<keyword evidence="3" id="KW-1185">Reference proteome</keyword>
<name>Q0A8I2_ALKEH</name>
<reference evidence="3" key="1">
    <citation type="submission" date="2006-08" db="EMBL/GenBank/DDBJ databases">
        <title>Complete sequence of Alkalilimnicola ehrilichei MLHE-1.</title>
        <authorList>
            <person name="Copeland A."/>
            <person name="Lucas S."/>
            <person name="Lapidus A."/>
            <person name="Barry K."/>
            <person name="Detter J.C."/>
            <person name="Glavina del Rio T."/>
            <person name="Hammon N."/>
            <person name="Israni S."/>
            <person name="Dalin E."/>
            <person name="Tice H."/>
            <person name="Pitluck S."/>
            <person name="Sims D."/>
            <person name="Brettin T."/>
            <person name="Bruce D."/>
            <person name="Han C."/>
            <person name="Tapia R."/>
            <person name="Gilna P."/>
            <person name="Schmutz J."/>
            <person name="Larimer F."/>
            <person name="Land M."/>
            <person name="Hauser L."/>
            <person name="Kyrpides N."/>
            <person name="Mikhailova N."/>
            <person name="Oremland R.S."/>
            <person name="Hoeft S.E."/>
            <person name="Switzer-Blum J."/>
            <person name="Kulp T."/>
            <person name="King G."/>
            <person name="Tabita R."/>
            <person name="Witte B."/>
            <person name="Santini J.M."/>
            <person name="Basu P."/>
            <person name="Hollibaugh J.T."/>
            <person name="Xie G."/>
            <person name="Stolz J.F."/>
            <person name="Richardson P."/>
        </authorList>
    </citation>
    <scope>NUCLEOTIDE SEQUENCE [LARGE SCALE GENOMIC DNA]</scope>
    <source>
        <strain evidence="3">ATCC BAA-1101 / DSM 17681 / MLHE-1</strain>
    </source>
</reference>
<dbReference type="Proteomes" id="UP000001962">
    <property type="component" value="Chromosome"/>
</dbReference>
<dbReference type="EMBL" id="CP000453">
    <property type="protein sequence ID" value="ABI56855.1"/>
    <property type="molecule type" value="Genomic_DNA"/>
</dbReference>
<gene>
    <name evidence="2" type="ordered locus">Mlg_1506</name>
</gene>
<dbReference type="eggNOG" id="COG1639">
    <property type="taxonomic scope" value="Bacteria"/>
</dbReference>
<proteinExistence type="predicted"/>
<feature type="domain" description="HDOD" evidence="1">
    <location>
        <begin position="13"/>
        <end position="208"/>
    </location>
</feature>